<keyword evidence="2 11" id="KW-0813">Transport</keyword>
<organism evidence="17 18">
    <name type="scientific">Fluctibacter corallii</name>
    <dbReference type="NCBI Taxonomy" id="2984329"/>
    <lineage>
        <taxon>Bacteria</taxon>
        <taxon>Pseudomonadati</taxon>
        <taxon>Pseudomonadota</taxon>
        <taxon>Gammaproteobacteria</taxon>
        <taxon>Alteromonadales</taxon>
        <taxon>Alteromonadaceae</taxon>
        <taxon>Fluctibacter</taxon>
    </lineage>
</organism>
<keyword evidence="10 11" id="KW-0998">Cell outer membrane</keyword>
<evidence type="ECO:0000256" key="2">
    <source>
        <dbReference type="ARBA" id="ARBA00022448"/>
    </source>
</evidence>
<dbReference type="PANTHER" id="PTHR32552:SF81">
    <property type="entry name" value="TONB-DEPENDENT OUTER MEMBRANE RECEPTOR"/>
    <property type="match status" value="1"/>
</dbReference>
<dbReference type="SUPFAM" id="SSF56935">
    <property type="entry name" value="Porins"/>
    <property type="match status" value="1"/>
</dbReference>
<evidence type="ECO:0000313" key="17">
    <source>
        <dbReference type="EMBL" id="MCV2883947.1"/>
    </source>
</evidence>
<keyword evidence="18" id="KW-1185">Reference proteome</keyword>
<dbReference type="InterPro" id="IPR039426">
    <property type="entry name" value="TonB-dep_rcpt-like"/>
</dbReference>
<dbReference type="PROSITE" id="PS52016">
    <property type="entry name" value="TONB_DEPENDENT_REC_3"/>
    <property type="match status" value="1"/>
</dbReference>
<feature type="signal peptide" evidence="14">
    <location>
        <begin position="1"/>
        <end position="24"/>
    </location>
</feature>
<dbReference type="Pfam" id="PF00593">
    <property type="entry name" value="TonB_dep_Rec_b-barrel"/>
    <property type="match status" value="1"/>
</dbReference>
<dbReference type="PROSITE" id="PS00430">
    <property type="entry name" value="TONB_DEPENDENT_REC_1"/>
    <property type="match status" value="1"/>
</dbReference>
<dbReference type="Gene3D" id="2.40.170.20">
    <property type="entry name" value="TonB-dependent receptor, beta-barrel domain"/>
    <property type="match status" value="1"/>
</dbReference>
<dbReference type="InterPro" id="IPR036942">
    <property type="entry name" value="Beta-barrel_TonB_sf"/>
</dbReference>
<feature type="domain" description="TonB-dependent receptor-like beta-barrel" evidence="15">
    <location>
        <begin position="247"/>
        <end position="688"/>
    </location>
</feature>
<evidence type="ECO:0000259" key="16">
    <source>
        <dbReference type="Pfam" id="PF07715"/>
    </source>
</evidence>
<keyword evidence="7" id="KW-0406">Ion transport</keyword>
<keyword evidence="9 11" id="KW-0472">Membrane</keyword>
<evidence type="ECO:0000313" key="18">
    <source>
        <dbReference type="Proteomes" id="UP001652504"/>
    </source>
</evidence>
<feature type="domain" description="TonB-dependent receptor plug" evidence="16">
    <location>
        <begin position="51"/>
        <end position="160"/>
    </location>
</feature>
<protein>
    <submittedName>
        <fullName evidence="17">TonB-dependent receptor</fullName>
    </submittedName>
</protein>
<name>A0ABT3A5J0_9ALTE</name>
<evidence type="ECO:0000256" key="10">
    <source>
        <dbReference type="ARBA" id="ARBA00023237"/>
    </source>
</evidence>
<comment type="caution">
    <text evidence="17">The sequence shown here is derived from an EMBL/GenBank/DDBJ whole genome shotgun (WGS) entry which is preliminary data.</text>
</comment>
<dbReference type="InterPro" id="IPR010916">
    <property type="entry name" value="TonB_box_CS"/>
</dbReference>
<evidence type="ECO:0000256" key="14">
    <source>
        <dbReference type="SAM" id="SignalP"/>
    </source>
</evidence>
<keyword evidence="8 12" id="KW-0798">TonB box</keyword>
<dbReference type="Proteomes" id="UP001652504">
    <property type="component" value="Unassembled WGS sequence"/>
</dbReference>
<dbReference type="PANTHER" id="PTHR32552">
    <property type="entry name" value="FERRICHROME IRON RECEPTOR-RELATED"/>
    <property type="match status" value="1"/>
</dbReference>
<dbReference type="Pfam" id="PF07715">
    <property type="entry name" value="Plug"/>
    <property type="match status" value="1"/>
</dbReference>
<comment type="subcellular location">
    <subcellularLocation>
        <location evidence="1 11">Cell outer membrane</location>
        <topology evidence="1 11">Multi-pass membrane protein</topology>
    </subcellularLocation>
</comment>
<keyword evidence="5 11" id="KW-0812">Transmembrane</keyword>
<keyword evidence="17" id="KW-0675">Receptor</keyword>
<evidence type="ECO:0000256" key="4">
    <source>
        <dbReference type="ARBA" id="ARBA00022496"/>
    </source>
</evidence>
<evidence type="ECO:0000256" key="13">
    <source>
        <dbReference type="RuleBase" id="RU003357"/>
    </source>
</evidence>
<evidence type="ECO:0000259" key="15">
    <source>
        <dbReference type="Pfam" id="PF00593"/>
    </source>
</evidence>
<evidence type="ECO:0000256" key="1">
    <source>
        <dbReference type="ARBA" id="ARBA00004571"/>
    </source>
</evidence>
<dbReference type="InterPro" id="IPR012910">
    <property type="entry name" value="Plug_dom"/>
</dbReference>
<dbReference type="InterPro" id="IPR000531">
    <property type="entry name" value="Beta-barrel_TonB"/>
</dbReference>
<keyword evidence="6" id="KW-0408">Iron</keyword>
<feature type="chain" id="PRO_5046585700" evidence="14">
    <location>
        <begin position="25"/>
        <end position="722"/>
    </location>
</feature>
<keyword evidence="3 11" id="KW-1134">Transmembrane beta strand</keyword>
<evidence type="ECO:0000256" key="12">
    <source>
        <dbReference type="PROSITE-ProRule" id="PRU10143"/>
    </source>
</evidence>
<dbReference type="EMBL" id="JAOWKX010000002">
    <property type="protein sequence ID" value="MCV2883947.1"/>
    <property type="molecule type" value="Genomic_DNA"/>
</dbReference>
<sequence length="722" mass="79878">MKQLNKAVLAVCIQSALMSNVAFAQEDNANEQPSGLETITVTAQKRSQTIAEVPAQVSAITGEAVKDYMGAAENIRALAGRVPSLQIESSNGRQSPRFYIRGLGNTDFDVNANQPVSMVLDEVSLENAVLKSIPIFDLERVEVLNGPQGTLFGRNTPAGIVKIDTAKPEFDDYGYVSGGFGKRDTWFVESAYNTELSENFAARVSLKYQERDAWIDNIARNEEVGGFEELAYRLQLLGDFDDTRVLLKLHGFDQDGDMPQVFYGNALESEKEGLPDGFNPAIISHNSASGFELDHIGGSLKVEHDFGMFDFTSITGYDELESFSFADIDGSPIQILATGDGLSDHYQINQEFRISKSLDNVFFQVGLYFFDEDITVDSNVFDGTDATVAFTQTDQRTISRAVFGQVEVEASDDLAITAGLRYTEDDKQLDIREGGTNNILHEINKDDNYVNWDLSARYTIDDNFTTFARVATSSRGPVTIGRFGFPSSAETETLTSYEVGLKSELLDRSVRWNITAYTYDIEDHQLTATGGEANTNSLLNADNTSGHGIETDIEAIITDELRVSANLSYNHTEIEDDTLGAELCGSTPKCKRLDPPLNPDQVDPVKIVSVDGNPLPRAPEWLGNVNISYEIPFNDGYMYAQTDWNYRSDSNIFLYEAVEFVAEARWIGGVRAGYKNDDGFDVAIVGRNITDEIVVDGALDFLNLTAFVNEPRYWGIEARYAF</sequence>
<dbReference type="RefSeq" id="WP_263711161.1">
    <property type="nucleotide sequence ID" value="NZ_JAOWKX010000002.1"/>
</dbReference>
<evidence type="ECO:0000256" key="9">
    <source>
        <dbReference type="ARBA" id="ARBA00023136"/>
    </source>
</evidence>
<keyword evidence="14" id="KW-0732">Signal</keyword>
<gene>
    <name evidence="17" type="ORF">OE749_04480</name>
</gene>
<evidence type="ECO:0000256" key="3">
    <source>
        <dbReference type="ARBA" id="ARBA00022452"/>
    </source>
</evidence>
<evidence type="ECO:0000256" key="8">
    <source>
        <dbReference type="ARBA" id="ARBA00023077"/>
    </source>
</evidence>
<keyword evidence="4" id="KW-0410">Iron transport</keyword>
<evidence type="ECO:0000256" key="11">
    <source>
        <dbReference type="PROSITE-ProRule" id="PRU01360"/>
    </source>
</evidence>
<proteinExistence type="inferred from homology"/>
<accession>A0ABT3A5J0</accession>
<reference evidence="17 18" key="1">
    <citation type="submission" date="2022-10" db="EMBL/GenBank/DDBJ databases">
        <title>Aestuariibacter sp. AA17 isolated from Montipora capitata coral fragment.</title>
        <authorList>
            <person name="Emsley S.A."/>
            <person name="Pfannmuller K.M."/>
            <person name="Loughran R.M."/>
            <person name="Shlafstein M."/>
            <person name="Papke E."/>
            <person name="Saw J.H."/>
            <person name="Ushijima B."/>
            <person name="Videau P."/>
        </authorList>
    </citation>
    <scope>NUCLEOTIDE SEQUENCE [LARGE SCALE GENOMIC DNA]</scope>
    <source>
        <strain evidence="17 18">AA17</strain>
    </source>
</reference>
<evidence type="ECO:0000256" key="6">
    <source>
        <dbReference type="ARBA" id="ARBA00023004"/>
    </source>
</evidence>
<comment type="similarity">
    <text evidence="11 13">Belongs to the TonB-dependent receptor family.</text>
</comment>
<evidence type="ECO:0000256" key="5">
    <source>
        <dbReference type="ARBA" id="ARBA00022692"/>
    </source>
</evidence>
<evidence type="ECO:0000256" key="7">
    <source>
        <dbReference type="ARBA" id="ARBA00023065"/>
    </source>
</evidence>
<feature type="short sequence motif" description="TonB box" evidence="12">
    <location>
        <begin position="38"/>
        <end position="44"/>
    </location>
</feature>